<dbReference type="InterPro" id="IPR036388">
    <property type="entry name" value="WH-like_DNA-bd_sf"/>
</dbReference>
<organism evidence="7 8">
    <name type="scientific">Salmonella enteritidis PT4 (strain P125109)</name>
    <dbReference type="NCBI Taxonomy" id="550537"/>
    <lineage>
        <taxon>Bacteria</taxon>
        <taxon>Pseudomonadati</taxon>
        <taxon>Pseudomonadota</taxon>
        <taxon>Gammaproteobacteria</taxon>
        <taxon>Enterobacterales</taxon>
        <taxon>Enterobacteriaceae</taxon>
        <taxon>Salmonella</taxon>
    </lineage>
</organism>
<comment type="similarity">
    <text evidence="1">In the C-terminal section; belongs to the class-I pyridoxal-phosphate-dependent aminotransferase family.</text>
</comment>
<evidence type="ECO:0000256" key="1">
    <source>
        <dbReference type="ARBA" id="ARBA00005384"/>
    </source>
</evidence>
<dbReference type="Proteomes" id="UP000000613">
    <property type="component" value="Chromosome"/>
</dbReference>
<dbReference type="SMART" id="SM00345">
    <property type="entry name" value="HTH_GNTR"/>
    <property type="match status" value="1"/>
</dbReference>
<dbReference type="AlphaFoldDB" id="A0A6C7HVP7"/>
<keyword evidence="3" id="KW-0805">Transcription regulation</keyword>
<evidence type="ECO:0000256" key="5">
    <source>
        <dbReference type="ARBA" id="ARBA00023163"/>
    </source>
</evidence>
<dbReference type="PANTHER" id="PTHR46577:SF1">
    <property type="entry name" value="HTH-TYPE TRANSCRIPTIONAL REGULATORY PROTEIN GABR"/>
    <property type="match status" value="1"/>
</dbReference>
<dbReference type="InterPro" id="IPR015424">
    <property type="entry name" value="PyrdxlP-dep_Trfase"/>
</dbReference>
<dbReference type="InterPro" id="IPR004839">
    <property type="entry name" value="Aminotransferase_I/II_large"/>
</dbReference>
<dbReference type="GO" id="GO:0030170">
    <property type="term" value="F:pyridoxal phosphate binding"/>
    <property type="evidence" value="ECO:0007669"/>
    <property type="project" value="InterPro"/>
</dbReference>
<gene>
    <name evidence="7" type="ordered locus">SEN3898</name>
</gene>
<dbReference type="InterPro" id="IPR015421">
    <property type="entry name" value="PyrdxlP-dep_Trfase_major"/>
</dbReference>
<protein>
    <submittedName>
        <fullName evidence="7">GntR-family regulatory protein</fullName>
    </submittedName>
</protein>
<keyword evidence="2" id="KW-0663">Pyridoxal phosphate</keyword>
<evidence type="ECO:0000313" key="8">
    <source>
        <dbReference type="Proteomes" id="UP000000613"/>
    </source>
</evidence>
<dbReference type="KEGG" id="set:SEN3898"/>
<dbReference type="Gene3D" id="3.40.640.10">
    <property type="entry name" value="Type I PLP-dependent aspartate aminotransferase-like (Major domain)"/>
    <property type="match status" value="1"/>
</dbReference>
<evidence type="ECO:0000256" key="3">
    <source>
        <dbReference type="ARBA" id="ARBA00023015"/>
    </source>
</evidence>
<dbReference type="EMBL" id="AM933172">
    <property type="protein sequence ID" value="CAR35472.1"/>
    <property type="molecule type" value="Genomic_DNA"/>
</dbReference>
<dbReference type="Pfam" id="PF00392">
    <property type="entry name" value="GntR"/>
    <property type="match status" value="1"/>
</dbReference>
<dbReference type="SUPFAM" id="SSF46785">
    <property type="entry name" value="Winged helix' DNA-binding domain"/>
    <property type="match status" value="1"/>
</dbReference>
<name>A0A6C7HVP7_SALEP</name>
<dbReference type="PRINTS" id="PR00035">
    <property type="entry name" value="HTHGNTR"/>
</dbReference>
<dbReference type="Pfam" id="PF00155">
    <property type="entry name" value="Aminotran_1_2"/>
    <property type="match status" value="1"/>
</dbReference>
<evidence type="ECO:0000256" key="2">
    <source>
        <dbReference type="ARBA" id="ARBA00022898"/>
    </source>
</evidence>
<evidence type="ECO:0000313" key="7">
    <source>
        <dbReference type="EMBL" id="CAR35472.1"/>
    </source>
</evidence>
<dbReference type="SUPFAM" id="SSF53383">
    <property type="entry name" value="PLP-dependent transferases"/>
    <property type="match status" value="1"/>
</dbReference>
<dbReference type="InterPro" id="IPR051446">
    <property type="entry name" value="HTH_trans_reg/aminotransferase"/>
</dbReference>
<dbReference type="CDD" id="cd00609">
    <property type="entry name" value="AAT_like"/>
    <property type="match status" value="1"/>
</dbReference>
<keyword evidence="4" id="KW-0238">DNA-binding</keyword>
<dbReference type="InterPro" id="IPR036390">
    <property type="entry name" value="WH_DNA-bd_sf"/>
</dbReference>
<accession>A0A6C7HVP7</accession>
<sequence length="503" mass="55912">MATQGRGNQKMNTANFESIHIMIDAQVWRNLPLHLRLYHAFRQLVISGALVDGAKLPSARALAQQLRLSRDTVENAYSQLQRDGFMTRRQGAGSFASRQGIPHIQGQHSLPPSPRQTPTLSARWQTIADRAVSFDARRVQTFTLGLAETRNFPQTIWQNFARQIQRERAHTLMLHGDPQGEPELRQQIAHYLNFERGAKVDAQQIVIVSGARQAFWLCGQLLAEAGQSVVMENPGYPGARQAFSAAQLNLLPIEVDRDGIRVDKLPPAPLVYVTPSHQFPSGHLLSLARRHALIDWARTHNAWIIEDDYDSEFHYNGAPVACMQGLDREQRTLYVGTFSKTLYPGLRIGYLVVPASLAAHFAAARNLLDGATPALTQLTLARFIASGHFAAHIRTMRSMYAVRQACLAQAINQHLSDWVTPVVTPGGLQMPCWLHEGIDEQQTLNAARRAGLNIAGMRQFWLTHPAPTGWLLGFAAFTPYEIENGVKLLRAALCAENARQAGS</sequence>
<reference evidence="7 8" key="1">
    <citation type="journal article" date="2008" name="Genome Res.">
        <title>Comparative genome analysis of Salmonella enteritidis PT4 and Salmonella gallinarum 287/91 provides insights into evolutionary and host adaptation pathways.</title>
        <authorList>
            <person name="Thomson N.R."/>
            <person name="Clayton D.J."/>
            <person name="Windhorst D."/>
            <person name="Vernikos G."/>
            <person name="Davidson S."/>
            <person name="Churcher C."/>
            <person name="Quail M.A."/>
            <person name="Stevens M."/>
            <person name="Jones M.A."/>
            <person name="Watson M."/>
            <person name="Barron A."/>
            <person name="Layton A."/>
            <person name="Pickard D."/>
            <person name="Kingsley R.A."/>
            <person name="Bignell A."/>
            <person name="Clark L."/>
            <person name="Harris B."/>
            <person name="Ormond D."/>
            <person name="Abdellah Z."/>
            <person name="Brooks K."/>
            <person name="Cherevach I."/>
            <person name="Chillingworth T."/>
            <person name="Woodward J."/>
            <person name="Norberczak H."/>
            <person name="Lord A."/>
            <person name="Arrowsmith C."/>
            <person name="Jagels K."/>
            <person name="Moule S."/>
            <person name="Mungall K."/>
            <person name="Sanders M."/>
            <person name="Whitehead S."/>
            <person name="Chabalgoity J.A."/>
            <person name="Maskell D."/>
            <person name="Humphrey T."/>
            <person name="Roberts M."/>
            <person name="Barrow P.A."/>
            <person name="Dougan G."/>
            <person name="Parkhill J."/>
        </authorList>
    </citation>
    <scope>NUCLEOTIDE SEQUENCE [LARGE SCALE GENOMIC DNA]</scope>
    <source>
        <strain evidence="7 8">P125109</strain>
    </source>
</reference>
<dbReference type="GO" id="GO:0003700">
    <property type="term" value="F:DNA-binding transcription factor activity"/>
    <property type="evidence" value="ECO:0007669"/>
    <property type="project" value="InterPro"/>
</dbReference>
<dbReference type="InterPro" id="IPR000524">
    <property type="entry name" value="Tscrpt_reg_HTH_GntR"/>
</dbReference>
<dbReference type="CDD" id="cd07377">
    <property type="entry name" value="WHTH_GntR"/>
    <property type="match status" value="1"/>
</dbReference>
<evidence type="ECO:0000256" key="4">
    <source>
        <dbReference type="ARBA" id="ARBA00023125"/>
    </source>
</evidence>
<keyword evidence="5" id="KW-0804">Transcription</keyword>
<evidence type="ECO:0000259" key="6">
    <source>
        <dbReference type="PROSITE" id="PS50949"/>
    </source>
</evidence>
<feature type="domain" description="HTH gntR-type" evidence="6">
    <location>
        <begin position="31"/>
        <end position="99"/>
    </location>
</feature>
<dbReference type="PANTHER" id="PTHR46577">
    <property type="entry name" value="HTH-TYPE TRANSCRIPTIONAL REGULATORY PROTEIN GABR"/>
    <property type="match status" value="1"/>
</dbReference>
<dbReference type="Gene3D" id="1.10.10.10">
    <property type="entry name" value="Winged helix-like DNA-binding domain superfamily/Winged helix DNA-binding domain"/>
    <property type="match status" value="1"/>
</dbReference>
<dbReference type="PROSITE" id="PS50949">
    <property type="entry name" value="HTH_GNTR"/>
    <property type="match status" value="1"/>
</dbReference>
<proteinExistence type="inferred from homology"/>
<dbReference type="GO" id="GO:0003677">
    <property type="term" value="F:DNA binding"/>
    <property type="evidence" value="ECO:0007669"/>
    <property type="project" value="UniProtKB-KW"/>
</dbReference>